<feature type="signal peptide" evidence="2">
    <location>
        <begin position="1"/>
        <end position="36"/>
    </location>
</feature>
<reference evidence="3" key="1">
    <citation type="journal article" date="2019" name="Science">
        <title>Mutation of a bHLH transcription factor allowed almond domestication.</title>
        <authorList>
            <person name="Sanchez-Perez R."/>
            <person name="Pavan S."/>
            <person name="Mazzeo R."/>
            <person name="Moldovan C."/>
            <person name="Aiese Cigliano R."/>
            <person name="Del Cueto J."/>
            <person name="Ricciardi F."/>
            <person name="Lotti C."/>
            <person name="Ricciardi L."/>
            <person name="Dicenta F."/>
            <person name="Lopez-Marques R.L."/>
            <person name="Lindberg Moller B."/>
        </authorList>
    </citation>
    <scope>NUCLEOTIDE SEQUENCE</scope>
</reference>
<accession>A0A4Y1RL42</accession>
<feature type="non-terminal residue" evidence="3">
    <location>
        <position position="1"/>
    </location>
</feature>
<feature type="chain" id="PRO_5021321434" evidence="2">
    <location>
        <begin position="37"/>
        <end position="106"/>
    </location>
</feature>
<organism evidence="3">
    <name type="scientific">Prunus dulcis</name>
    <name type="common">Almond</name>
    <name type="synonym">Amygdalus dulcis</name>
    <dbReference type="NCBI Taxonomy" id="3755"/>
    <lineage>
        <taxon>Eukaryota</taxon>
        <taxon>Viridiplantae</taxon>
        <taxon>Streptophyta</taxon>
        <taxon>Embryophyta</taxon>
        <taxon>Tracheophyta</taxon>
        <taxon>Spermatophyta</taxon>
        <taxon>Magnoliopsida</taxon>
        <taxon>eudicotyledons</taxon>
        <taxon>Gunneridae</taxon>
        <taxon>Pentapetalae</taxon>
        <taxon>rosids</taxon>
        <taxon>fabids</taxon>
        <taxon>Rosales</taxon>
        <taxon>Rosaceae</taxon>
        <taxon>Amygdaloideae</taxon>
        <taxon>Amygdaleae</taxon>
        <taxon>Prunus</taxon>
    </lineage>
</organism>
<dbReference type="Gene3D" id="3.20.20.80">
    <property type="entry name" value="Glycosidases"/>
    <property type="match status" value="1"/>
</dbReference>
<dbReference type="InterPro" id="IPR001360">
    <property type="entry name" value="Glyco_hydro_1"/>
</dbReference>
<proteinExistence type="inferred from homology"/>
<dbReference type="GO" id="GO:0004553">
    <property type="term" value="F:hydrolase activity, hydrolyzing O-glycosyl compounds"/>
    <property type="evidence" value="ECO:0007669"/>
    <property type="project" value="InterPro"/>
</dbReference>
<dbReference type="GO" id="GO:0005975">
    <property type="term" value="P:carbohydrate metabolic process"/>
    <property type="evidence" value="ECO:0007669"/>
    <property type="project" value="InterPro"/>
</dbReference>
<dbReference type="EMBL" id="AP019302">
    <property type="protein sequence ID" value="BBH04363.1"/>
    <property type="molecule type" value="Genomic_DNA"/>
</dbReference>
<dbReference type="SUPFAM" id="SSF51445">
    <property type="entry name" value="(Trans)glycosidases"/>
    <property type="match status" value="1"/>
</dbReference>
<dbReference type="AlphaFoldDB" id="A0A4Y1RL42"/>
<dbReference type="InterPro" id="IPR017853">
    <property type="entry name" value="GH"/>
</dbReference>
<name>A0A4Y1RL42_PRUDU</name>
<dbReference type="Pfam" id="PF00232">
    <property type="entry name" value="Glyco_hydro_1"/>
    <property type="match status" value="1"/>
</dbReference>
<evidence type="ECO:0000313" key="3">
    <source>
        <dbReference type="EMBL" id="BBH04363.1"/>
    </source>
</evidence>
<evidence type="ECO:0000256" key="2">
    <source>
        <dbReference type="SAM" id="SignalP"/>
    </source>
</evidence>
<protein>
    <submittedName>
        <fullName evidence="3">Uncharacterized protein</fullName>
    </submittedName>
</protein>
<keyword evidence="2" id="KW-0732">Signal</keyword>
<evidence type="ECO:0000256" key="1">
    <source>
        <dbReference type="ARBA" id="ARBA00010838"/>
    </source>
</evidence>
<comment type="similarity">
    <text evidence="1">Belongs to the glycosyl hydrolase 1 family.</text>
</comment>
<gene>
    <name evidence="3" type="ORF">Prudu_015480</name>
</gene>
<sequence length="106" mass="11809">EDPILHFDLVMAMQLRSLLLCVLLLLLGFALAKTSASKTDRPIVCATLNRTDFDSLVPGFTFGTATASYQLLRFNLEGAAKLDGRGPSIWDTFTHNHPGFEEFQEY</sequence>